<comment type="caution">
    <text evidence="3">The sequence shown here is derived from an EMBL/GenBank/DDBJ whole genome shotgun (WGS) entry which is preliminary data.</text>
</comment>
<keyword evidence="2" id="KW-0472">Membrane</keyword>
<protein>
    <submittedName>
        <fullName evidence="3">Uncharacterized protein</fullName>
    </submittedName>
</protein>
<dbReference type="AlphaFoldDB" id="A0AAE1D0U2"/>
<name>A0AAE1D0U2_9GAST</name>
<proteinExistence type="predicted"/>
<feature type="region of interest" description="Disordered" evidence="1">
    <location>
        <begin position="1"/>
        <end position="72"/>
    </location>
</feature>
<keyword evidence="2" id="KW-1133">Transmembrane helix</keyword>
<accession>A0AAE1D0U2</accession>
<feature type="region of interest" description="Disordered" evidence="1">
    <location>
        <begin position="193"/>
        <end position="236"/>
    </location>
</feature>
<evidence type="ECO:0000313" key="4">
    <source>
        <dbReference type="Proteomes" id="UP001283361"/>
    </source>
</evidence>
<keyword evidence="4" id="KW-1185">Reference proteome</keyword>
<feature type="region of interest" description="Disordered" evidence="1">
    <location>
        <begin position="348"/>
        <end position="376"/>
    </location>
</feature>
<evidence type="ECO:0000256" key="1">
    <source>
        <dbReference type="SAM" id="MobiDB-lite"/>
    </source>
</evidence>
<keyword evidence="2" id="KW-0812">Transmembrane</keyword>
<evidence type="ECO:0000313" key="3">
    <source>
        <dbReference type="EMBL" id="KAK3750436.1"/>
    </source>
</evidence>
<gene>
    <name evidence="3" type="ORF">RRG08_062750</name>
</gene>
<feature type="region of interest" description="Disordered" evidence="1">
    <location>
        <begin position="428"/>
        <end position="460"/>
    </location>
</feature>
<dbReference type="Proteomes" id="UP001283361">
    <property type="component" value="Unassembled WGS sequence"/>
</dbReference>
<feature type="region of interest" description="Disordered" evidence="1">
    <location>
        <begin position="125"/>
        <end position="158"/>
    </location>
</feature>
<sequence>MDSNKAPWGRSTARGQKSKKRRNGEISITKSGQQPQPKKPSNLMPSMKPHGGVCAPQRRSLRAHRLTQPHTLSKPKICKIVKDIFGSSQNERTSFDFENKKDDNFLDKSVDRGDEITGSVLKIASRQDGNGNKCENHKDLNSSETKHEHKSCESGSISSVTLETTRTASQSLRKDGDESLISRCENFLQIPAHQSNGDAKCPEKNSSASFSGSSPPHSCSGAPSSRPPSSPDSSIGQAYPSLLADLNNSDAVFSKLLLDEFPLEMREFSPSSTLSMSSVASSVCTSESETILALDSGAMCEGSHGRPLQDNAFLDAACMNFDPDKVNDGQFDVLEGYSFLWESLKEEDSSPSSSSAGPNPATPPAITTTNLDDSTVYPINTTTTTATSTTTSILTATTVSSIVPSRSDSIITSNLAVTTITTTTAVEDEEVVTSSSTRSCEDRPPSESPPLPTSKQKASAYEADCCPPDDVGAFFGHPLTRATSALNGDEVDTNASAVALLHEYINLPAIHTDDLKVGDKLNGFLDIIRKFAARCGEIYTRLNTDLVTVIIVLFLLFSWKPLLSQAQCRVEMQQSAMPSAVSGPIPRVRGGGLLVCQHETDGQFGAAQLERGQMRRECWENRFLYTPHTSDSDERWARENRNASVFPHAHSFLVYLHLVLFFSLESSSACIQLYHSASLDEVNLGWLQRRSVVLSLQSRVTFALATFYSLAAGYFVFKKEAQKKRKRDGGVTAWSQIQSYGGGEVVYSIKSGLLWTLDREPLRVLSLHRGRIIAAAARAGTLDPDLHGRK</sequence>
<feature type="compositionally biased region" description="Low complexity" evidence="1">
    <location>
        <begin position="206"/>
        <end position="224"/>
    </location>
</feature>
<dbReference type="EMBL" id="JAWDGP010005880">
    <property type="protein sequence ID" value="KAK3750436.1"/>
    <property type="molecule type" value="Genomic_DNA"/>
</dbReference>
<organism evidence="3 4">
    <name type="scientific">Elysia crispata</name>
    <name type="common">lettuce slug</name>
    <dbReference type="NCBI Taxonomy" id="231223"/>
    <lineage>
        <taxon>Eukaryota</taxon>
        <taxon>Metazoa</taxon>
        <taxon>Spiralia</taxon>
        <taxon>Lophotrochozoa</taxon>
        <taxon>Mollusca</taxon>
        <taxon>Gastropoda</taxon>
        <taxon>Heterobranchia</taxon>
        <taxon>Euthyneura</taxon>
        <taxon>Panpulmonata</taxon>
        <taxon>Sacoglossa</taxon>
        <taxon>Placobranchoidea</taxon>
        <taxon>Plakobranchidae</taxon>
        <taxon>Elysia</taxon>
    </lineage>
</organism>
<feature type="compositionally biased region" description="Low complexity" evidence="1">
    <location>
        <begin position="350"/>
        <end position="370"/>
    </location>
</feature>
<evidence type="ECO:0000256" key="2">
    <source>
        <dbReference type="SAM" id="Phobius"/>
    </source>
</evidence>
<feature type="compositionally biased region" description="Polar residues" evidence="1">
    <location>
        <begin position="26"/>
        <end position="36"/>
    </location>
</feature>
<feature type="compositionally biased region" description="Basic and acidic residues" evidence="1">
    <location>
        <begin position="134"/>
        <end position="152"/>
    </location>
</feature>
<reference evidence="3" key="1">
    <citation type="journal article" date="2023" name="G3 (Bethesda)">
        <title>A reference genome for the long-term kleptoplast-retaining sea slug Elysia crispata morphotype clarki.</title>
        <authorList>
            <person name="Eastman K.E."/>
            <person name="Pendleton A.L."/>
            <person name="Shaikh M.A."/>
            <person name="Suttiyut T."/>
            <person name="Ogas R."/>
            <person name="Tomko P."/>
            <person name="Gavelis G."/>
            <person name="Widhalm J.R."/>
            <person name="Wisecaver J.H."/>
        </authorList>
    </citation>
    <scope>NUCLEOTIDE SEQUENCE</scope>
    <source>
        <strain evidence="3">ECLA1</strain>
    </source>
</reference>
<feature type="transmembrane region" description="Helical" evidence="2">
    <location>
        <begin position="694"/>
        <end position="717"/>
    </location>
</feature>